<evidence type="ECO:0000313" key="16">
    <source>
        <dbReference type="Proteomes" id="UP000000707"/>
    </source>
</evidence>
<dbReference type="PROSITE" id="PS50089">
    <property type="entry name" value="ZF_RING_2"/>
    <property type="match status" value="1"/>
</dbReference>
<keyword evidence="9 11" id="KW-0863">Zinc-finger</keyword>
<dbReference type="EMBL" id="GL996527">
    <property type="protein sequence ID" value="EGV62477.1"/>
    <property type="molecule type" value="Genomic_DNA"/>
</dbReference>
<dbReference type="InterPro" id="IPR019775">
    <property type="entry name" value="WD40_repeat_CS"/>
</dbReference>
<dbReference type="SMART" id="SM00320">
    <property type="entry name" value="WD40"/>
    <property type="match status" value="2"/>
</dbReference>
<dbReference type="HOGENOM" id="CLU_008512_0_0_1"/>
<dbReference type="GO" id="GO:0005774">
    <property type="term" value="C:vacuolar membrane"/>
    <property type="evidence" value="ECO:0007669"/>
    <property type="project" value="TreeGrafter"/>
</dbReference>
<evidence type="ECO:0000256" key="8">
    <source>
        <dbReference type="ARBA" id="ARBA00022737"/>
    </source>
</evidence>
<feature type="region of interest" description="Disordered" evidence="13">
    <location>
        <begin position="569"/>
        <end position="603"/>
    </location>
</feature>
<dbReference type="Proteomes" id="UP000000707">
    <property type="component" value="Unassembled WGS sequence"/>
</dbReference>
<keyword evidence="7" id="KW-0479">Metal-binding</keyword>
<evidence type="ECO:0000256" key="4">
    <source>
        <dbReference type="ARBA" id="ARBA00015098"/>
    </source>
</evidence>
<feature type="compositionally biased region" description="Polar residues" evidence="13">
    <location>
        <begin position="581"/>
        <end position="602"/>
    </location>
</feature>
<evidence type="ECO:0000313" key="15">
    <source>
        <dbReference type="EMBL" id="EGV62477.1"/>
    </source>
</evidence>
<dbReference type="PANTHER" id="PTHR46200">
    <property type="entry name" value="GATOR COMPLEX PROTEIN WDR24"/>
    <property type="match status" value="1"/>
</dbReference>
<keyword evidence="6 12" id="KW-0853">WD repeat</keyword>
<feature type="region of interest" description="Disordered" evidence="13">
    <location>
        <begin position="734"/>
        <end position="768"/>
    </location>
</feature>
<keyword evidence="8" id="KW-0677">Repeat</keyword>
<dbReference type="Pfam" id="PF00400">
    <property type="entry name" value="WD40"/>
    <property type="match status" value="2"/>
</dbReference>
<dbReference type="PROSITE" id="PS00678">
    <property type="entry name" value="WD_REPEATS_1"/>
    <property type="match status" value="1"/>
</dbReference>
<dbReference type="GO" id="GO:0061700">
    <property type="term" value="C:GATOR2 complex"/>
    <property type="evidence" value="ECO:0007669"/>
    <property type="project" value="TreeGrafter"/>
</dbReference>
<evidence type="ECO:0000256" key="6">
    <source>
        <dbReference type="ARBA" id="ARBA00022574"/>
    </source>
</evidence>
<dbReference type="Gene3D" id="2.130.10.10">
    <property type="entry name" value="YVTN repeat-like/Quinoprotein amine dehydrogenase"/>
    <property type="match status" value="1"/>
</dbReference>
<dbReference type="GO" id="GO:0008270">
    <property type="term" value="F:zinc ion binding"/>
    <property type="evidence" value="ECO:0007669"/>
    <property type="project" value="UniProtKB-KW"/>
</dbReference>
<dbReference type="eggNOG" id="KOG0269">
    <property type="taxonomic scope" value="Eukaryota"/>
</dbReference>
<dbReference type="InterPro" id="IPR049566">
    <property type="entry name" value="WDR59_RTC1-like_RING_Znf"/>
</dbReference>
<dbReference type="InterPro" id="IPR001680">
    <property type="entry name" value="WD40_rpt"/>
</dbReference>
<evidence type="ECO:0000256" key="2">
    <source>
        <dbReference type="ARBA" id="ARBA00004116"/>
    </source>
</evidence>
<keyword evidence="10" id="KW-0862">Zinc</keyword>
<sequence length="1119" mass="125228">MSNNSGHSNLAKFAFNIYGTLNNSSSLDNSSNHSPPSSSSSTRSKIGYLRSSVADNLTYNCEREVNCLTELEFVNNSGFINNVVIGGKNYLKLLMLNADQTSILNEANVLEALSNPASRLPGSNKLHNFNTIKSYSNTIAGGMVNGSLTLFQVQNNGKSRAMKRLTDHTRCINSLDFLDPSNSDMSSNFLISGSQDGSIKLWDLRQSNNKPSVNIVPKSNYDSVRSCQFSNHSLVKNKLVILSVHDSGTLNKYDLRSIHQSTQSSVVPERKWNFHTGPALSLNIHPEKEYVITCGRDQKVCVWNYGENQNNYSNTSPEHVINTYGPVMKVRWCPYSNPSKNNDEDVLYDDRDLNTSNNPLFKYDFACSYLNEDPTITVFNLKRKYIPKEIVTSNSKRPYLNFIWANNLNGKRRLWTLTKGNQFMSRCLDSFSEYDNITRPKELLNPVSQAWGTSIGDISFINQEENEFENTEPLEKMSSEAFFDTIYDSEVDTNEANDPNDYNKVIIGSYQSSFNSPPNSSLATSPIEQAPHSRPALFRSATYNNAGFPAKATSSSPQLRNSLSSYNIYDSPLSRRPTMGRNPSQTTIDSNPSMGSPVNRSDFNPDTKRAISIHYASPYIVPVSLALPLNDDIVFETLSNNYILTIPDGFSLVDVCLLNASVAGSVNRFRDCQIWRMLAVGLGQHVDGVLNDDAVDVNHYSNGDTATEPDDNNDNKSILSDYGNFIGSYNSNSTSTTHYGGSESTSEKRSANPRSWSETKNSSSNNLLDMINQNRNNSIVNAISISPKGNERFKQYSPSPKNLSLLSRTKPKRGSSFTQASKEQDMDLDNENLNVMNNAISSSFSSSAMSAAHTPDNRSTYGSNNYVGSFKSRRSSSIAPTYGFSKNRTFDQGLPEVDEVISNHSSRMGDSFKESGLTRAIEGIKEKPKDSNYLEVPWTITKLLQKALEHATLQGDVIFCSTLCLLFFPFTKSLGLRFLKNNYCLEWLSLYIEILQKKRLYVNAMNILNDSPRELQEKLLTLYHTDTLKLYCQNCNSLIVNEEAKMKFNQGNTKVFGYWYCEQCKSKQSNCVYCNEPCQGLNVVVSLNCGHRGHFGCLREWFVDGQNLECPGGCNELLF</sequence>
<dbReference type="PROSITE" id="PS50082">
    <property type="entry name" value="WD_REPEATS_2"/>
    <property type="match status" value="2"/>
</dbReference>
<feature type="domain" description="RING-type" evidence="14">
    <location>
        <begin position="1071"/>
        <end position="1111"/>
    </location>
</feature>
<dbReference type="Pfam" id="PF17120">
    <property type="entry name" value="zf-RING_16"/>
    <property type="match status" value="1"/>
</dbReference>
<accession>G3B9D3</accession>
<name>G3B9D3_CANTC</name>
<comment type="function">
    <text evidence="1">May be involved in a process influencing telomere capping.</text>
</comment>
<dbReference type="PANTHER" id="PTHR46200:SF1">
    <property type="entry name" value="GATOR COMPLEX PROTEIN WDR24"/>
    <property type="match status" value="1"/>
</dbReference>
<evidence type="ECO:0000256" key="9">
    <source>
        <dbReference type="ARBA" id="ARBA00022771"/>
    </source>
</evidence>
<keyword evidence="5" id="KW-0926">Vacuole</keyword>
<organism evidence="16">
    <name type="scientific">Candida tenuis (strain ATCC 10573 / BCRC 21748 / CBS 615 / JCM 9827 / NBRC 10315 / NRRL Y-1498 / VKM Y-70)</name>
    <name type="common">Yeast</name>
    <name type="synonym">Yamadazyma tenuis</name>
    <dbReference type="NCBI Taxonomy" id="590646"/>
    <lineage>
        <taxon>Eukaryota</taxon>
        <taxon>Fungi</taxon>
        <taxon>Dikarya</taxon>
        <taxon>Ascomycota</taxon>
        <taxon>Saccharomycotina</taxon>
        <taxon>Pichiomycetes</taxon>
        <taxon>Debaryomycetaceae</taxon>
        <taxon>Yamadazyma</taxon>
    </lineage>
</organism>
<feature type="compositionally biased region" description="Polar residues" evidence="13">
    <location>
        <begin position="752"/>
        <end position="768"/>
    </location>
</feature>
<evidence type="ECO:0000256" key="10">
    <source>
        <dbReference type="ARBA" id="ARBA00022833"/>
    </source>
</evidence>
<dbReference type="GO" id="GO:0016239">
    <property type="term" value="P:positive regulation of macroautophagy"/>
    <property type="evidence" value="ECO:0007669"/>
    <property type="project" value="TreeGrafter"/>
</dbReference>
<evidence type="ECO:0000256" key="13">
    <source>
        <dbReference type="SAM" id="MobiDB-lite"/>
    </source>
</evidence>
<feature type="repeat" description="WD" evidence="12">
    <location>
        <begin position="165"/>
        <end position="212"/>
    </location>
</feature>
<dbReference type="AlphaFoldDB" id="G3B9D3"/>
<protein>
    <recommendedName>
        <fullName evidence="4">Restriction of telomere capping protein 1</fullName>
    </recommendedName>
</protein>
<dbReference type="SUPFAM" id="SSF50978">
    <property type="entry name" value="WD40 repeat-like"/>
    <property type="match status" value="1"/>
</dbReference>
<feature type="region of interest" description="Disordered" evidence="13">
    <location>
        <begin position="790"/>
        <end position="824"/>
    </location>
</feature>
<dbReference type="CDD" id="cd16488">
    <property type="entry name" value="mRING-H2-C3H3C2_Mio-like"/>
    <property type="match status" value="1"/>
</dbReference>
<keyword evidence="16" id="KW-1185">Reference proteome</keyword>
<dbReference type="InterPro" id="IPR037590">
    <property type="entry name" value="WDR24"/>
</dbReference>
<dbReference type="InterPro" id="IPR015943">
    <property type="entry name" value="WD40/YVTN_repeat-like_dom_sf"/>
</dbReference>
<dbReference type="InterPro" id="IPR036322">
    <property type="entry name" value="WD40_repeat_dom_sf"/>
</dbReference>
<gene>
    <name evidence="15" type="ORF">CANTEDRAFT_126525</name>
</gene>
<dbReference type="InterPro" id="IPR001841">
    <property type="entry name" value="Znf_RING"/>
</dbReference>
<comment type="subcellular location">
    <subcellularLocation>
        <location evidence="2">Vacuole</location>
    </subcellularLocation>
</comment>
<evidence type="ECO:0000256" key="12">
    <source>
        <dbReference type="PROSITE-ProRule" id="PRU00221"/>
    </source>
</evidence>
<feature type="compositionally biased region" description="Polar residues" evidence="13">
    <location>
        <begin position="796"/>
        <end position="807"/>
    </location>
</feature>
<proteinExistence type="inferred from homology"/>
<evidence type="ECO:0000256" key="5">
    <source>
        <dbReference type="ARBA" id="ARBA00022554"/>
    </source>
</evidence>
<dbReference type="STRING" id="590646.G3B9D3"/>
<dbReference type="GO" id="GO:0005829">
    <property type="term" value="C:cytosol"/>
    <property type="evidence" value="ECO:0007669"/>
    <property type="project" value="TreeGrafter"/>
</dbReference>
<feature type="repeat" description="WD" evidence="12">
    <location>
        <begin position="272"/>
        <end position="313"/>
    </location>
</feature>
<evidence type="ECO:0000256" key="3">
    <source>
        <dbReference type="ARBA" id="ARBA00008863"/>
    </source>
</evidence>
<evidence type="ECO:0000256" key="7">
    <source>
        <dbReference type="ARBA" id="ARBA00022723"/>
    </source>
</evidence>
<comment type="similarity">
    <text evidence="3">Belongs to the WD repeat RTC1 family.</text>
</comment>
<evidence type="ECO:0000256" key="1">
    <source>
        <dbReference type="ARBA" id="ARBA00002738"/>
    </source>
</evidence>
<dbReference type="GO" id="GO:1904263">
    <property type="term" value="P:positive regulation of TORC1 signaling"/>
    <property type="evidence" value="ECO:0007669"/>
    <property type="project" value="TreeGrafter"/>
</dbReference>
<dbReference type="PROSITE" id="PS50294">
    <property type="entry name" value="WD_REPEATS_REGION"/>
    <property type="match status" value="1"/>
</dbReference>
<reference evidence="15 16" key="1">
    <citation type="journal article" date="2011" name="Proc. Natl. Acad. Sci. U.S.A.">
        <title>Comparative genomics of xylose-fermenting fungi for enhanced biofuel production.</title>
        <authorList>
            <person name="Wohlbach D.J."/>
            <person name="Kuo A."/>
            <person name="Sato T.K."/>
            <person name="Potts K.M."/>
            <person name="Salamov A.A."/>
            <person name="LaButti K.M."/>
            <person name="Sun H."/>
            <person name="Clum A."/>
            <person name="Pangilinan J.L."/>
            <person name="Lindquist E.A."/>
            <person name="Lucas S."/>
            <person name="Lapidus A."/>
            <person name="Jin M."/>
            <person name="Gunawan C."/>
            <person name="Balan V."/>
            <person name="Dale B.E."/>
            <person name="Jeffries T.W."/>
            <person name="Zinkel R."/>
            <person name="Barry K.W."/>
            <person name="Grigoriev I.V."/>
            <person name="Gasch A.P."/>
        </authorList>
    </citation>
    <scope>NUCLEOTIDE SEQUENCE [LARGE SCALE GENOMIC DNA]</scope>
    <source>
        <strain evidence="16">ATCC 10573 / BCRC 21748 / CBS 615 / JCM 9827 / NBRC 10315 / NRRL Y-1498 / VKM Y-70</strain>
    </source>
</reference>
<evidence type="ECO:0000259" key="14">
    <source>
        <dbReference type="PROSITE" id="PS50089"/>
    </source>
</evidence>
<dbReference type="OrthoDB" id="60955at2759"/>
<evidence type="ECO:0000256" key="11">
    <source>
        <dbReference type="PROSITE-ProRule" id="PRU00175"/>
    </source>
</evidence>